<reference evidence="2 3" key="1">
    <citation type="submission" date="2024-02" db="EMBL/GenBank/DDBJ databases">
        <authorList>
            <person name="Chen Y."/>
            <person name="Shah S."/>
            <person name="Dougan E. K."/>
            <person name="Thang M."/>
            <person name="Chan C."/>
        </authorList>
    </citation>
    <scope>NUCLEOTIDE SEQUENCE [LARGE SCALE GENOMIC DNA]</scope>
</reference>
<feature type="signal peptide" evidence="1">
    <location>
        <begin position="1"/>
        <end position="26"/>
    </location>
</feature>
<feature type="chain" id="PRO_5045744810" evidence="1">
    <location>
        <begin position="27"/>
        <end position="181"/>
    </location>
</feature>
<accession>A0ABP0LFV8</accession>
<evidence type="ECO:0000256" key="1">
    <source>
        <dbReference type="SAM" id="SignalP"/>
    </source>
</evidence>
<protein>
    <submittedName>
        <fullName evidence="2">Uncharacterized protein</fullName>
    </submittedName>
</protein>
<dbReference type="EMBL" id="CAXAMN010012370">
    <property type="protein sequence ID" value="CAK9038051.1"/>
    <property type="molecule type" value="Genomic_DNA"/>
</dbReference>
<comment type="caution">
    <text evidence="2">The sequence shown here is derived from an EMBL/GenBank/DDBJ whole genome shotgun (WGS) entry which is preliminary data.</text>
</comment>
<evidence type="ECO:0000313" key="2">
    <source>
        <dbReference type="EMBL" id="CAK9038051.1"/>
    </source>
</evidence>
<keyword evidence="1" id="KW-0732">Signal</keyword>
<proteinExistence type="predicted"/>
<sequence length="181" mass="19695">MCRWRNASRTFALPFALVLLVRPSWDAFLTSAAEVPDTSRRHAVGLATLVALRTEPAKAAGAATQILASKDALDKLRADECWTRVDCNGDDIRRVAGTVGTVSPLFKIKDALMEVYMEEPSGVPELEDVLQHLSQLDYQAYCTIFAINGGPESFRKFMAQASAALDVCVKDFTALAKVVSA</sequence>
<gene>
    <name evidence="2" type="ORF">CCMP2556_LOCUS20899</name>
</gene>
<dbReference type="Proteomes" id="UP001642484">
    <property type="component" value="Unassembled WGS sequence"/>
</dbReference>
<evidence type="ECO:0000313" key="3">
    <source>
        <dbReference type="Proteomes" id="UP001642484"/>
    </source>
</evidence>
<keyword evidence="3" id="KW-1185">Reference proteome</keyword>
<name>A0ABP0LFV8_9DINO</name>
<organism evidence="2 3">
    <name type="scientific">Durusdinium trenchii</name>
    <dbReference type="NCBI Taxonomy" id="1381693"/>
    <lineage>
        <taxon>Eukaryota</taxon>
        <taxon>Sar</taxon>
        <taxon>Alveolata</taxon>
        <taxon>Dinophyceae</taxon>
        <taxon>Suessiales</taxon>
        <taxon>Symbiodiniaceae</taxon>
        <taxon>Durusdinium</taxon>
    </lineage>
</organism>